<dbReference type="AlphaFoldDB" id="A0AAU7KFN9"/>
<evidence type="ECO:0000313" key="2">
    <source>
        <dbReference type="EMBL" id="XBO70491.1"/>
    </source>
</evidence>
<accession>A0AAU7KFN9</accession>
<gene>
    <name evidence="2" type="ORF">NFG58_18055</name>
</gene>
<proteinExistence type="predicted"/>
<name>A0AAU7KFN9_9GAMM</name>
<reference evidence="2" key="1">
    <citation type="submission" date="2022-06" db="EMBL/GenBank/DDBJ databases">
        <title>A novel DMS-producing enzyme.</title>
        <authorList>
            <person name="Zhang Y."/>
        </authorList>
    </citation>
    <scope>NUCLEOTIDE SEQUENCE</scope>
    <source>
        <strain evidence="2">RT37</strain>
    </source>
</reference>
<protein>
    <submittedName>
        <fullName evidence="2">Uncharacterized protein</fullName>
    </submittedName>
</protein>
<feature type="transmembrane region" description="Helical" evidence="1">
    <location>
        <begin position="59"/>
        <end position="77"/>
    </location>
</feature>
<keyword evidence="1" id="KW-0472">Membrane</keyword>
<keyword evidence="1" id="KW-1133">Transmembrane helix</keyword>
<feature type="transmembrane region" description="Helical" evidence="1">
    <location>
        <begin position="30"/>
        <end position="47"/>
    </location>
</feature>
<organism evidence="2">
    <name type="scientific">Halomonas sp. RT37</name>
    <dbReference type="NCBI Taxonomy" id="2950872"/>
    <lineage>
        <taxon>Bacteria</taxon>
        <taxon>Pseudomonadati</taxon>
        <taxon>Pseudomonadota</taxon>
        <taxon>Gammaproteobacteria</taxon>
        <taxon>Oceanospirillales</taxon>
        <taxon>Halomonadaceae</taxon>
        <taxon>Halomonas</taxon>
    </lineage>
</organism>
<dbReference type="EMBL" id="CP098827">
    <property type="protein sequence ID" value="XBO70491.1"/>
    <property type="molecule type" value="Genomic_DNA"/>
</dbReference>
<evidence type="ECO:0000256" key="1">
    <source>
        <dbReference type="SAM" id="Phobius"/>
    </source>
</evidence>
<keyword evidence="1" id="KW-0812">Transmembrane</keyword>
<dbReference type="RefSeq" id="WP_045991231.1">
    <property type="nucleotide sequence ID" value="NZ_CP098827.1"/>
</dbReference>
<sequence length="84" mass="9439">MRTMLIVVVGVVVVLVLLWRCPKPRQHTAMWIFSLAWLAICAWNLSVGLSHGYALGEELLVHALLYGVPVGLGWWRVCREPSSI</sequence>